<dbReference type="PANTHER" id="PTHR43668">
    <property type="entry name" value="ALLANTOINASE"/>
    <property type="match status" value="1"/>
</dbReference>
<dbReference type="FunFam" id="3.20.20.140:FF:000174">
    <property type="entry name" value="Dihydropyrimidinase-related protein 2"/>
    <property type="match status" value="1"/>
</dbReference>
<dbReference type="Pfam" id="PF01979">
    <property type="entry name" value="Amidohydro_1"/>
    <property type="match status" value="1"/>
</dbReference>
<dbReference type="InterPro" id="IPR050138">
    <property type="entry name" value="DHOase/Allantoinase_Hydrolase"/>
</dbReference>
<organism evidence="3 4">
    <name type="scientific">Pantoea rodasii</name>
    <dbReference type="NCBI Taxonomy" id="1076549"/>
    <lineage>
        <taxon>Bacteria</taxon>
        <taxon>Pseudomonadati</taxon>
        <taxon>Pseudomonadota</taxon>
        <taxon>Gammaproteobacteria</taxon>
        <taxon>Enterobacterales</taxon>
        <taxon>Erwiniaceae</taxon>
        <taxon>Pantoea</taxon>
    </lineage>
</organism>
<dbReference type="RefSeq" id="WP_039328463.1">
    <property type="nucleotide sequence ID" value="NZ_JTJJ01000015.1"/>
</dbReference>
<dbReference type="SUPFAM" id="SSF51338">
    <property type="entry name" value="Composite domain of metallo-dependent hydrolases"/>
    <property type="match status" value="1"/>
</dbReference>
<evidence type="ECO:0000313" key="4">
    <source>
        <dbReference type="Proteomes" id="UP000030853"/>
    </source>
</evidence>
<reference evidence="3 4" key="1">
    <citation type="submission" date="2014-11" db="EMBL/GenBank/DDBJ databases">
        <title>Genome sequencing of Pantoea rodasii ND03.</title>
        <authorList>
            <person name="Muhamad Yunos N.Y."/>
            <person name="Chan K.-G."/>
        </authorList>
    </citation>
    <scope>NUCLEOTIDE SEQUENCE [LARGE SCALE GENOMIC DNA]</scope>
    <source>
        <strain evidence="3 4">ND03</strain>
    </source>
</reference>
<dbReference type="SUPFAM" id="SSF51556">
    <property type="entry name" value="Metallo-dependent hydrolases"/>
    <property type="match status" value="1"/>
</dbReference>
<evidence type="ECO:0000256" key="1">
    <source>
        <dbReference type="ARBA" id="ARBA00008829"/>
    </source>
</evidence>
<protein>
    <submittedName>
        <fullName evidence="3">Allantoinase</fullName>
    </submittedName>
</protein>
<dbReference type="GO" id="GO:0006145">
    <property type="term" value="P:purine nucleobase catabolic process"/>
    <property type="evidence" value="ECO:0007669"/>
    <property type="project" value="TreeGrafter"/>
</dbReference>
<dbReference type="EMBL" id="JTJJ01000015">
    <property type="protein sequence ID" value="KHJ69474.1"/>
    <property type="molecule type" value="Genomic_DNA"/>
</dbReference>
<sequence>MKQLIINGLVVTETRAEPADLLIENGIISGLLTPGAMTAGVDEIIDAQGLIIVPGAIDVHTHFTGSHDFPQQELREGTQGAAAHGVTTIVEMPHSLPPATSLKNFTAKQQWLADNCSVDYAMWAGLDGRNVHELAALDQAGALAFKAFLCSGAPNGEATDEKGLPRLDDDGLLRAMRELATFDGLIGVHAENHDILIGAGSELRRAGRKDTRAHALAGPEIAEIEAVGRVLAVAEETGARCHIVHVSSARAAETIVAAKIRVRASFETCPHYLILDEDDLVRIGPNARCGPPIRPRPVVDALWQVLLRGDVDMIASDHCPYTPAQKQAGETSIWDAGMGLTGVETLSPMFFSAAHIDRGLALTEFARMTASGPAKAFQLWGRKGAIAPGFDADLVFYDAQQSWTVEGAAFQGLGKWSAFEGMRCQGKVVRTLIRGVTVYQDDQMQVEPGFGQFVTRQAATGQ</sequence>
<dbReference type="InterPro" id="IPR011059">
    <property type="entry name" value="Metal-dep_hydrolase_composite"/>
</dbReference>
<proteinExistence type="inferred from homology"/>
<accession>A0A0B1RA21</accession>
<comment type="caution">
    <text evidence="3">The sequence shown here is derived from an EMBL/GenBank/DDBJ whole genome shotgun (WGS) entry which is preliminary data.</text>
</comment>
<dbReference type="InterPro" id="IPR032466">
    <property type="entry name" value="Metal_Hydrolase"/>
</dbReference>
<evidence type="ECO:0000259" key="2">
    <source>
        <dbReference type="Pfam" id="PF01979"/>
    </source>
</evidence>
<comment type="similarity">
    <text evidence="1">Belongs to the metallo-dependent hydrolases superfamily. Hydantoinase/dihydropyrimidinase family.</text>
</comment>
<evidence type="ECO:0000313" key="3">
    <source>
        <dbReference type="EMBL" id="KHJ69474.1"/>
    </source>
</evidence>
<feature type="domain" description="Amidohydrolase-related" evidence="2">
    <location>
        <begin position="51"/>
        <end position="438"/>
    </location>
</feature>
<dbReference type="InterPro" id="IPR006680">
    <property type="entry name" value="Amidohydro-rel"/>
</dbReference>
<dbReference type="AlphaFoldDB" id="A0A0B1RA21"/>
<dbReference type="GO" id="GO:0005737">
    <property type="term" value="C:cytoplasm"/>
    <property type="evidence" value="ECO:0007669"/>
    <property type="project" value="TreeGrafter"/>
</dbReference>
<dbReference type="GO" id="GO:0004038">
    <property type="term" value="F:allantoinase activity"/>
    <property type="evidence" value="ECO:0007669"/>
    <property type="project" value="TreeGrafter"/>
</dbReference>
<name>A0A0B1RA21_9GAMM</name>
<dbReference type="Gene3D" id="3.20.20.140">
    <property type="entry name" value="Metal-dependent hydrolases"/>
    <property type="match status" value="1"/>
</dbReference>
<gene>
    <name evidence="3" type="ORF">QU24_03410</name>
</gene>
<dbReference type="Gene3D" id="2.30.40.10">
    <property type="entry name" value="Urease, subunit C, domain 1"/>
    <property type="match status" value="1"/>
</dbReference>
<dbReference type="Proteomes" id="UP000030853">
    <property type="component" value="Unassembled WGS sequence"/>
</dbReference>
<dbReference type="PANTHER" id="PTHR43668:SF2">
    <property type="entry name" value="ALLANTOINASE"/>
    <property type="match status" value="1"/>
</dbReference>